<sequence length="105" mass="11804">MESNLESLLQVSSATATFAMTFSSSMSVVEYYLLNRFPVPYGRYHNLPFYYSSNSGFSACYLPASSHALMHPKFFIAGGVGILNMIEKIEDNDYMGVENLCRYQA</sequence>
<dbReference type="PANTHER" id="PTHR14255:SF1">
    <property type="entry name" value="SULFITE EXPORTER TAUE_SAFE FAMILY PROTEIN 3"/>
    <property type="match status" value="1"/>
</dbReference>
<proteinExistence type="inferred from homology"/>
<evidence type="ECO:0000313" key="3">
    <source>
        <dbReference type="Proteomes" id="UP000287651"/>
    </source>
</evidence>
<dbReference type="PANTHER" id="PTHR14255">
    <property type="entry name" value="CEREBLON"/>
    <property type="match status" value="1"/>
</dbReference>
<reference evidence="2 3" key="1">
    <citation type="journal article" date="2014" name="Agronomy (Basel)">
        <title>A Draft Genome Sequence for Ensete ventricosum, the Drought-Tolerant Tree Against Hunger.</title>
        <authorList>
            <person name="Harrison J."/>
            <person name="Moore K.A."/>
            <person name="Paszkiewicz K."/>
            <person name="Jones T."/>
            <person name="Grant M."/>
            <person name="Ambacheew D."/>
            <person name="Muzemil S."/>
            <person name="Studholme D.J."/>
        </authorList>
    </citation>
    <scope>NUCLEOTIDE SEQUENCE [LARGE SCALE GENOMIC DNA]</scope>
</reference>
<comment type="similarity">
    <text evidence="1">Belongs to the 4-toluene sulfonate uptake permease (TSUP) (TC 2.A.102) family.</text>
</comment>
<name>A0A427A6J8_ENSVE</name>
<organism evidence="2 3">
    <name type="scientific">Ensete ventricosum</name>
    <name type="common">Abyssinian banana</name>
    <name type="synonym">Musa ensete</name>
    <dbReference type="NCBI Taxonomy" id="4639"/>
    <lineage>
        <taxon>Eukaryota</taxon>
        <taxon>Viridiplantae</taxon>
        <taxon>Streptophyta</taxon>
        <taxon>Embryophyta</taxon>
        <taxon>Tracheophyta</taxon>
        <taxon>Spermatophyta</taxon>
        <taxon>Magnoliopsida</taxon>
        <taxon>Liliopsida</taxon>
        <taxon>Zingiberales</taxon>
        <taxon>Musaceae</taxon>
        <taxon>Ensete</taxon>
    </lineage>
</organism>
<dbReference type="GO" id="GO:0031464">
    <property type="term" value="C:Cul4A-RING E3 ubiquitin ligase complex"/>
    <property type="evidence" value="ECO:0007669"/>
    <property type="project" value="TreeGrafter"/>
</dbReference>
<accession>A0A427A6J8</accession>
<comment type="caution">
    <text evidence="2">The sequence shown here is derived from an EMBL/GenBank/DDBJ whole genome shotgun (WGS) entry which is preliminary data.</text>
</comment>
<evidence type="ECO:0000256" key="1">
    <source>
        <dbReference type="ARBA" id="ARBA00009142"/>
    </source>
</evidence>
<protein>
    <submittedName>
        <fullName evidence="2">Uncharacterized protein</fullName>
    </submittedName>
</protein>
<dbReference type="Proteomes" id="UP000287651">
    <property type="component" value="Unassembled WGS sequence"/>
</dbReference>
<dbReference type="GO" id="GO:0016567">
    <property type="term" value="P:protein ubiquitination"/>
    <property type="evidence" value="ECO:0007669"/>
    <property type="project" value="TreeGrafter"/>
</dbReference>
<dbReference type="EMBL" id="AMZH03003601">
    <property type="protein sequence ID" value="RRT71814.1"/>
    <property type="molecule type" value="Genomic_DNA"/>
</dbReference>
<gene>
    <name evidence="2" type="ORF">B296_00034726</name>
</gene>
<evidence type="ECO:0000313" key="2">
    <source>
        <dbReference type="EMBL" id="RRT71814.1"/>
    </source>
</evidence>
<dbReference type="AlphaFoldDB" id="A0A427A6J8"/>